<proteinExistence type="predicted"/>
<dbReference type="EMBL" id="HBED01017171">
    <property type="protein sequence ID" value="CAD8307829.1"/>
    <property type="molecule type" value="Transcribed_RNA"/>
</dbReference>
<dbReference type="AlphaFoldDB" id="A0A7R9Z7E2"/>
<evidence type="ECO:0000256" key="1">
    <source>
        <dbReference type="SAM" id="MobiDB-lite"/>
    </source>
</evidence>
<accession>A0A7R9Z7E2</accession>
<evidence type="ECO:0000313" key="2">
    <source>
        <dbReference type="EMBL" id="CAD8307829.1"/>
    </source>
</evidence>
<reference evidence="2" key="1">
    <citation type="submission" date="2021-01" db="EMBL/GenBank/DDBJ databases">
        <authorList>
            <person name="Corre E."/>
            <person name="Pelletier E."/>
            <person name="Niang G."/>
            <person name="Scheremetjew M."/>
            <person name="Finn R."/>
            <person name="Kale V."/>
            <person name="Holt S."/>
            <person name="Cochrane G."/>
            <person name="Meng A."/>
            <person name="Brown T."/>
            <person name="Cohen L."/>
        </authorList>
    </citation>
    <scope>NUCLEOTIDE SEQUENCE</scope>
    <source>
        <strain evidence="2">CCMP147</strain>
    </source>
</reference>
<sequence length="215" mass="23932">MEKGDDAKGVTLSQMKNQLCHSLKDKRLSDSRLSLAVAAKRSNPHMSLVDALLAGGFKFHQLGADVCDKDILDPGGVSLFTWKNELRKKLTAWERSDCSKRKMDGLVPMGGGDEEVGKPEQSKKRGCKNQSSLTTEQQLTAQHDNIWHNNRRPDILLAHSDEDEDNGQCAHHEGIKRSTSFDKDIEELPGLDELPVGFKDDFTMVPGFWGLEGMN</sequence>
<gene>
    <name evidence="2" type="ORF">TDUB1175_LOCUS8575</name>
</gene>
<name>A0A7R9Z7E2_9STRA</name>
<feature type="region of interest" description="Disordered" evidence="1">
    <location>
        <begin position="102"/>
        <end position="135"/>
    </location>
</feature>
<protein>
    <submittedName>
        <fullName evidence="2">Uncharacterized protein</fullName>
    </submittedName>
</protein>
<organism evidence="2">
    <name type="scientific">Pseudictyota dubia</name>
    <dbReference type="NCBI Taxonomy" id="2749911"/>
    <lineage>
        <taxon>Eukaryota</taxon>
        <taxon>Sar</taxon>
        <taxon>Stramenopiles</taxon>
        <taxon>Ochrophyta</taxon>
        <taxon>Bacillariophyta</taxon>
        <taxon>Mediophyceae</taxon>
        <taxon>Biddulphiophycidae</taxon>
        <taxon>Eupodiscales</taxon>
        <taxon>Odontellaceae</taxon>
        <taxon>Pseudictyota</taxon>
    </lineage>
</organism>